<evidence type="ECO:0000256" key="1">
    <source>
        <dbReference type="SAM" id="MobiDB-lite"/>
    </source>
</evidence>
<dbReference type="InterPro" id="IPR021235">
    <property type="entry name" value="DUF2637"/>
</dbReference>
<evidence type="ECO:0000256" key="2">
    <source>
        <dbReference type="SAM" id="Phobius"/>
    </source>
</evidence>
<sequence length="321" mass="35510">MSSASGPLRHPSHGPSAPALPRGTHTTAIKVVACALALLIMALAVLGGVGSFTTVRTVAQPWFGELAWIVPIGMDVGILALLAWDLLMEYFGLPWPVLRWVAWCYIAATVAVNVVAAGGDPTGSVLHAAMPILFITAVEGVRHLIRRWVGLTTGTRTERIPTRRWALAPFSTAMLWRRMALWQITTYREALDLEYRYLLAVSGMAQQYGRFAWRWRAPLTERLALRLLPAQSRLGFPLLLTAAENGDRAKRPHRPDWLEEDLLDAAEQVLTEAHRQGLRLTRAEFGGRLRDRGFAIANERLGELRAIALAHMEANPGHTPT</sequence>
<gene>
    <name evidence="3" type="ORF">HNR61_008231</name>
</gene>
<protein>
    <recommendedName>
        <fullName evidence="5">DUF2637 domain-containing protein</fullName>
    </recommendedName>
</protein>
<organism evidence="3 4">
    <name type="scientific">Actinomadura namibiensis</name>
    <dbReference type="NCBI Taxonomy" id="182080"/>
    <lineage>
        <taxon>Bacteria</taxon>
        <taxon>Bacillati</taxon>
        <taxon>Actinomycetota</taxon>
        <taxon>Actinomycetes</taxon>
        <taxon>Streptosporangiales</taxon>
        <taxon>Thermomonosporaceae</taxon>
        <taxon>Actinomadura</taxon>
    </lineage>
</organism>
<feature type="transmembrane region" description="Helical" evidence="2">
    <location>
        <begin position="100"/>
        <end position="119"/>
    </location>
</feature>
<evidence type="ECO:0000313" key="3">
    <source>
        <dbReference type="EMBL" id="MBA8956548.1"/>
    </source>
</evidence>
<accession>A0A7W3QRN1</accession>
<feature type="region of interest" description="Disordered" evidence="1">
    <location>
        <begin position="1"/>
        <end position="21"/>
    </location>
</feature>
<evidence type="ECO:0000313" key="4">
    <source>
        <dbReference type="Proteomes" id="UP000572680"/>
    </source>
</evidence>
<keyword evidence="4" id="KW-1185">Reference proteome</keyword>
<name>A0A7W3QRN1_ACTNM</name>
<dbReference type="AlphaFoldDB" id="A0A7W3QRN1"/>
<proteinExistence type="predicted"/>
<evidence type="ECO:0008006" key="5">
    <source>
        <dbReference type="Google" id="ProtNLM"/>
    </source>
</evidence>
<feature type="transmembrane region" description="Helical" evidence="2">
    <location>
        <begin position="31"/>
        <end position="54"/>
    </location>
</feature>
<dbReference type="Proteomes" id="UP000572680">
    <property type="component" value="Unassembled WGS sequence"/>
</dbReference>
<keyword evidence="2" id="KW-0472">Membrane</keyword>
<reference evidence="3 4" key="1">
    <citation type="submission" date="2020-08" db="EMBL/GenBank/DDBJ databases">
        <title>Genomic Encyclopedia of Type Strains, Phase IV (KMG-IV): sequencing the most valuable type-strain genomes for metagenomic binning, comparative biology and taxonomic classification.</title>
        <authorList>
            <person name="Goeker M."/>
        </authorList>
    </citation>
    <scope>NUCLEOTIDE SEQUENCE [LARGE SCALE GENOMIC DNA]</scope>
    <source>
        <strain evidence="3 4">DSM 44197</strain>
    </source>
</reference>
<dbReference type="RefSeq" id="WP_182848449.1">
    <property type="nucleotide sequence ID" value="NZ_BAAALP010000050.1"/>
</dbReference>
<keyword evidence="2" id="KW-1133">Transmembrane helix</keyword>
<comment type="caution">
    <text evidence="3">The sequence shown here is derived from an EMBL/GenBank/DDBJ whole genome shotgun (WGS) entry which is preliminary data.</text>
</comment>
<keyword evidence="2" id="KW-0812">Transmembrane</keyword>
<dbReference type="EMBL" id="JACJIA010000016">
    <property type="protein sequence ID" value="MBA8956548.1"/>
    <property type="molecule type" value="Genomic_DNA"/>
</dbReference>
<dbReference type="Pfam" id="PF10935">
    <property type="entry name" value="DUF2637"/>
    <property type="match status" value="1"/>
</dbReference>
<feature type="transmembrane region" description="Helical" evidence="2">
    <location>
        <begin position="66"/>
        <end position="88"/>
    </location>
</feature>
<feature type="transmembrane region" description="Helical" evidence="2">
    <location>
        <begin position="125"/>
        <end position="145"/>
    </location>
</feature>